<evidence type="ECO:0000313" key="3">
    <source>
        <dbReference type="EMBL" id="OIQ85179.1"/>
    </source>
</evidence>
<dbReference type="PANTHER" id="PTHR44196">
    <property type="entry name" value="DEHYDROGENASE/REDUCTASE SDR FAMILY MEMBER 7B"/>
    <property type="match status" value="1"/>
</dbReference>
<protein>
    <submittedName>
        <fullName evidence="3">Putative oxidoreductase</fullName>
        <ecNumber evidence="3">1.-.-.-</ecNumber>
    </submittedName>
</protein>
<dbReference type="AlphaFoldDB" id="A0A1J5R636"/>
<proteinExistence type="inferred from homology"/>
<accession>A0A1J5R636</accession>
<dbReference type="PRINTS" id="PR00081">
    <property type="entry name" value="GDHRDH"/>
</dbReference>
<keyword evidence="2 3" id="KW-0560">Oxidoreductase</keyword>
<dbReference type="InterPro" id="IPR002347">
    <property type="entry name" value="SDR_fam"/>
</dbReference>
<evidence type="ECO:0000256" key="1">
    <source>
        <dbReference type="ARBA" id="ARBA00006484"/>
    </source>
</evidence>
<organism evidence="3">
    <name type="scientific">mine drainage metagenome</name>
    <dbReference type="NCBI Taxonomy" id="410659"/>
    <lineage>
        <taxon>unclassified sequences</taxon>
        <taxon>metagenomes</taxon>
        <taxon>ecological metagenomes</taxon>
    </lineage>
</organism>
<dbReference type="SUPFAM" id="SSF51735">
    <property type="entry name" value="NAD(P)-binding Rossmann-fold domains"/>
    <property type="match status" value="1"/>
</dbReference>
<evidence type="ECO:0000256" key="2">
    <source>
        <dbReference type="ARBA" id="ARBA00023002"/>
    </source>
</evidence>
<dbReference type="Gene3D" id="3.40.50.720">
    <property type="entry name" value="NAD(P)-binding Rossmann-like Domain"/>
    <property type="match status" value="1"/>
</dbReference>
<dbReference type="EC" id="1.-.-.-" evidence="3"/>
<comment type="similarity">
    <text evidence="1">Belongs to the short-chain dehydrogenases/reductases (SDR) family.</text>
</comment>
<name>A0A1J5R636_9ZZZZ</name>
<dbReference type="GO" id="GO:0016020">
    <property type="term" value="C:membrane"/>
    <property type="evidence" value="ECO:0007669"/>
    <property type="project" value="TreeGrafter"/>
</dbReference>
<dbReference type="EMBL" id="MLJW01000562">
    <property type="protein sequence ID" value="OIQ85179.1"/>
    <property type="molecule type" value="Genomic_DNA"/>
</dbReference>
<dbReference type="PANTHER" id="PTHR44196:SF1">
    <property type="entry name" value="DEHYDROGENASE_REDUCTASE SDR FAMILY MEMBER 7B"/>
    <property type="match status" value="1"/>
</dbReference>
<dbReference type="InterPro" id="IPR036291">
    <property type="entry name" value="NAD(P)-bd_dom_sf"/>
</dbReference>
<gene>
    <name evidence="3" type="ORF">GALL_329710</name>
</gene>
<reference evidence="3" key="1">
    <citation type="submission" date="2016-10" db="EMBL/GenBank/DDBJ databases">
        <title>Sequence of Gallionella enrichment culture.</title>
        <authorList>
            <person name="Poehlein A."/>
            <person name="Muehling M."/>
            <person name="Daniel R."/>
        </authorList>
    </citation>
    <scope>NUCLEOTIDE SEQUENCE</scope>
</reference>
<comment type="caution">
    <text evidence="3">The sequence shown here is derived from an EMBL/GenBank/DDBJ whole genome shotgun (WGS) entry which is preliminary data.</text>
</comment>
<dbReference type="GO" id="GO:0016491">
    <property type="term" value="F:oxidoreductase activity"/>
    <property type="evidence" value="ECO:0007669"/>
    <property type="project" value="UniProtKB-KW"/>
</dbReference>
<dbReference type="Pfam" id="PF00106">
    <property type="entry name" value="adh_short"/>
    <property type="match status" value="1"/>
</dbReference>
<sequence>MPLNPVLERWRERRVWIVGASSGIGAALARELAARGARVAVSARNASGLAAVGAELAIAADVRDARAVGDAAAAVIDSLGGLDLAVYCAGTYAPMRATAFDLDAALEHDEVNYRGALRWLDAVLPALLAQGAGHLSLVSSVAGWRGLPQALAYGPTKAALINLAEVLHLDLRERGIGVSVVNPGFVATRLTAGNDFPMPALMTPEQAARRIVDGWERGRFDIHFPARFTAWLRLLRCLPDRAYFRAVRRFTGL</sequence>